<dbReference type="OrthoDB" id="4757095at2759"/>
<dbReference type="InterPro" id="IPR056632">
    <property type="entry name" value="DUF7730"/>
</dbReference>
<gene>
    <name evidence="3" type="ORF">Pc12g08010</name>
    <name evidence="3" type="ORF">PCH_Pc12g08010</name>
</gene>
<feature type="region of interest" description="Disordered" evidence="1">
    <location>
        <begin position="1"/>
        <end position="24"/>
    </location>
</feature>
<dbReference type="EMBL" id="AM920427">
    <property type="protein sequence ID" value="CAP80428.1"/>
    <property type="molecule type" value="Genomic_DNA"/>
</dbReference>
<feature type="domain" description="DUF7730" evidence="2">
    <location>
        <begin position="45"/>
        <end position="237"/>
    </location>
</feature>
<organism evidence="3 4">
    <name type="scientific">Penicillium rubens (strain ATCC 28089 / DSM 1075 / NRRL 1951 / Wisconsin 54-1255)</name>
    <name type="common">Penicillium chrysogenum</name>
    <dbReference type="NCBI Taxonomy" id="500485"/>
    <lineage>
        <taxon>Eukaryota</taxon>
        <taxon>Fungi</taxon>
        <taxon>Dikarya</taxon>
        <taxon>Ascomycota</taxon>
        <taxon>Pezizomycotina</taxon>
        <taxon>Eurotiomycetes</taxon>
        <taxon>Eurotiomycetidae</taxon>
        <taxon>Eurotiales</taxon>
        <taxon>Aspergillaceae</taxon>
        <taxon>Penicillium</taxon>
        <taxon>Penicillium chrysogenum species complex</taxon>
    </lineage>
</organism>
<proteinExistence type="predicted"/>
<reference evidence="3 4" key="1">
    <citation type="journal article" date="2008" name="Nat. Biotechnol.">
        <title>Genome sequencing and analysis of the filamentous fungus Penicillium chrysogenum.</title>
        <authorList>
            <person name="van den Berg M.A."/>
            <person name="Albang R."/>
            <person name="Albermann K."/>
            <person name="Badger J.H."/>
            <person name="Daran J.-M."/>
            <person name="Driessen A.J.M."/>
            <person name="Garcia-Estrada C."/>
            <person name="Fedorova N.D."/>
            <person name="Harris D.M."/>
            <person name="Heijne W.H.M."/>
            <person name="Joardar V.S."/>
            <person name="Kiel J.A.K.W."/>
            <person name="Kovalchuk A."/>
            <person name="Martin J.F."/>
            <person name="Nierman W.C."/>
            <person name="Nijland J.G."/>
            <person name="Pronk J.T."/>
            <person name="Roubos J.A."/>
            <person name="van der Klei I.J."/>
            <person name="van Peij N.N.M.E."/>
            <person name="Veenhuis M."/>
            <person name="von Doehren H."/>
            <person name="Wagner C."/>
            <person name="Wortman J.R."/>
            <person name="Bovenberg R.A.L."/>
        </authorList>
    </citation>
    <scope>NUCLEOTIDE SEQUENCE [LARGE SCALE GENOMIC DNA]</scope>
    <source>
        <strain evidence="4">ATCC 28089 / DSM 1075 / NRRL 1951 / Wisconsin 54-1255</strain>
    </source>
</reference>
<dbReference type="eggNOG" id="ENOG502SSV2">
    <property type="taxonomic scope" value="Eukaryota"/>
</dbReference>
<dbReference type="PANTHER" id="PTHR38790">
    <property type="entry name" value="2EXR DOMAIN-CONTAINING PROTEIN-RELATED"/>
    <property type="match status" value="1"/>
</dbReference>
<keyword evidence="4" id="KW-1185">Reference proteome</keyword>
<dbReference type="BioCyc" id="PCHR:PC12G08010-MONOMER"/>
<dbReference type="Proteomes" id="UP000000724">
    <property type="component" value="Contig Pc00c12"/>
</dbReference>
<accession>B6GXN2</accession>
<evidence type="ECO:0000256" key="1">
    <source>
        <dbReference type="SAM" id="MobiDB-lite"/>
    </source>
</evidence>
<dbReference type="Pfam" id="PF24864">
    <property type="entry name" value="DUF7730"/>
    <property type="match status" value="1"/>
</dbReference>
<evidence type="ECO:0000313" key="3">
    <source>
        <dbReference type="EMBL" id="CAP80428.1"/>
    </source>
</evidence>
<dbReference type="AlphaFoldDB" id="B6GXN2"/>
<dbReference type="VEuPathDB" id="FungiDB:PCH_Pc12g08010"/>
<sequence length="284" mass="33267">MPRRPLTPPLLENKDSKPQVPPTRRGWRLLLPKRREKQSTQDTLKQTQSPLFGCLPTEIRLLIWEHYLCSRMLHITAQYIRRKWRRDKRQIIGVLKRILYFDDISYSMEHETRRVDFTPLLQSCRRVYSEIVDIMFQNNTFHFHDWQTIIDFSHTLLPHRLSMIRILQLSFPYLDLTGWNTCCQILATKLPGLKTLTIRLLAPYRKRLVDCLMPLYQIQQPAVFTVVVTILGPDPQWEVLTRCLGTATMYGYQPAHGSTWAASQTCSSLVATSQTRNGIIFPSI</sequence>
<dbReference type="OMA" id="IWEHYLC"/>
<evidence type="ECO:0000259" key="2">
    <source>
        <dbReference type="Pfam" id="PF24864"/>
    </source>
</evidence>
<name>B6GXN2_PENRW</name>
<protein>
    <submittedName>
        <fullName evidence="3">Pc12g08010 protein</fullName>
    </submittedName>
</protein>
<evidence type="ECO:0000313" key="4">
    <source>
        <dbReference type="Proteomes" id="UP000000724"/>
    </source>
</evidence>
<dbReference type="HOGENOM" id="CLU_980397_0_0_1"/>